<dbReference type="Proteomes" id="UP001491349">
    <property type="component" value="Unassembled WGS sequence"/>
</dbReference>
<dbReference type="InterPro" id="IPR005901">
    <property type="entry name" value="GLPGLI"/>
</dbReference>
<evidence type="ECO:0000313" key="3">
    <source>
        <dbReference type="Proteomes" id="UP001491349"/>
    </source>
</evidence>
<evidence type="ECO:0000313" key="2">
    <source>
        <dbReference type="EMBL" id="MEK8179266.1"/>
    </source>
</evidence>
<evidence type="ECO:0000256" key="1">
    <source>
        <dbReference type="SAM" id="SignalP"/>
    </source>
</evidence>
<protein>
    <submittedName>
        <fullName evidence="2">GLPGLI family protein</fullName>
    </submittedName>
</protein>
<dbReference type="RefSeq" id="WP_187659388.1">
    <property type="nucleotide sequence ID" value="NZ_JACTAB010000001.1"/>
</dbReference>
<sequence length="244" mass="29000">MINKTFFIFFLVFSLNSFSQNNFDFIKINYKSFLLDEREEYGCFLYEETTLLTSNLKSYYYEKARDTIIQTISMGDMDNTSATYNFTYFKDFSTKKIYFNRDYGLKKVIVDSINIIKWDITKNYTKVMGYDCQEAKCVFRGRSYKAYFLKDIPIPNGPFKFDGLPGLILKVQSDDGTVNIEAYEIEYNKDIKFNFTNPFDEKNIATWQEFKDFYKKRVEKVKNYNPEDGMSFSIPIGYIEKFVD</sequence>
<organism evidence="2 3">
    <name type="scientific">Flavobacterium buctense</name>
    <dbReference type="NCBI Taxonomy" id="1648146"/>
    <lineage>
        <taxon>Bacteria</taxon>
        <taxon>Pseudomonadati</taxon>
        <taxon>Bacteroidota</taxon>
        <taxon>Flavobacteriia</taxon>
        <taxon>Flavobacteriales</taxon>
        <taxon>Flavobacteriaceae</taxon>
        <taxon>Flavobacterium</taxon>
    </lineage>
</organism>
<comment type="caution">
    <text evidence="2">The sequence shown here is derived from an EMBL/GenBank/DDBJ whole genome shotgun (WGS) entry which is preliminary data.</text>
</comment>
<keyword evidence="3" id="KW-1185">Reference proteome</keyword>
<accession>A0ABU9E023</accession>
<name>A0ABU9E023_9FLAO</name>
<gene>
    <name evidence="2" type="ORF">WMW71_02835</name>
</gene>
<dbReference type="NCBIfam" id="TIGR01200">
    <property type="entry name" value="GLPGLI"/>
    <property type="match status" value="1"/>
</dbReference>
<reference evidence="2 3" key="1">
    <citation type="submission" date="2024-04" db="EMBL/GenBank/DDBJ databases">
        <title>draft genome sequnece of Flavobacterium buctense JCM 30750.</title>
        <authorList>
            <person name="Kim D.-U."/>
        </authorList>
    </citation>
    <scope>NUCLEOTIDE SEQUENCE [LARGE SCALE GENOMIC DNA]</scope>
    <source>
        <strain evidence="2 3">JCM 30750</strain>
    </source>
</reference>
<feature type="signal peptide" evidence="1">
    <location>
        <begin position="1"/>
        <end position="19"/>
    </location>
</feature>
<dbReference type="Pfam" id="PF09697">
    <property type="entry name" value="Porph_ging"/>
    <property type="match status" value="1"/>
</dbReference>
<keyword evidence="1" id="KW-0732">Signal</keyword>
<proteinExistence type="predicted"/>
<dbReference type="EMBL" id="JBBPCB010000001">
    <property type="protein sequence ID" value="MEK8179266.1"/>
    <property type="molecule type" value="Genomic_DNA"/>
</dbReference>
<feature type="chain" id="PRO_5045923431" evidence="1">
    <location>
        <begin position="20"/>
        <end position="244"/>
    </location>
</feature>